<accession>A0A7E6EGY6</accession>
<keyword evidence="1" id="KW-0433">Leucine-rich repeat</keyword>
<dbReference type="InterPro" id="IPR050333">
    <property type="entry name" value="SLRP"/>
</dbReference>
<sequence>MLFISSNGLVSLLFFVRNEFGRMLGDERNRREAFDRLTKLEHLSLRSNVIEKLEVDTFKRTVNLRMIDLSWNLLTSLDFDLRNQTNLAEIDLSNNELTVIEENNLLGTENLKKINLDGNSITNIHRRAFIHSSAISQLILSNNLMEQLSIQLPSSSHNFYQLYVDLKNCRLNTFPVLETSTLSILNLTNNKIKSISVSDVSKLGNSLLSIDVRRNRLEWIEDGVFAYFPELVNFNADHNFLTRIPARLSRSLLQLSLRNNSISGIESNCFLGLSQLKELYLAHNQISHLPALSFTGLKSILTLDISHNHISVIDLSSLTALSSLRTIFITQNSVPNVTVVSPKTTERPGNDEIFYGTSKDPLVKTLERPSNKSAMDLEQFDAWIDFEPKRLKCDVASLTDGYLKVNQGMCTDQSVNHFDKVICSSHTKLYSSQEYDKMIHSLNEEKEAIQQYYELYLDVSAIDFKYASLKVLSPTTNLTSRQDCKLEDIVALINSYYGYDILKDRNIRQTLESSDLLKINFESEKETDYFSAVTSSTDCIKSNRILWSIKEEATLLDAVKVYGKDFDYISTILHENQRSASAIKRKWEKMSCDKKLFKKVTKYWRIHFKK</sequence>
<evidence type="ECO:0000256" key="2">
    <source>
        <dbReference type="ARBA" id="ARBA00022737"/>
    </source>
</evidence>
<dbReference type="Gene3D" id="3.80.10.10">
    <property type="entry name" value="Ribonuclease Inhibitor"/>
    <property type="match status" value="4"/>
</dbReference>
<gene>
    <name evidence="4" type="primary">LOC115228494</name>
</gene>
<organism evidence="3 4">
    <name type="scientific">Octopus sinensis</name>
    <name type="common">East Asian common octopus</name>
    <dbReference type="NCBI Taxonomy" id="2607531"/>
    <lineage>
        <taxon>Eukaryota</taxon>
        <taxon>Metazoa</taxon>
        <taxon>Spiralia</taxon>
        <taxon>Lophotrochozoa</taxon>
        <taxon>Mollusca</taxon>
        <taxon>Cephalopoda</taxon>
        <taxon>Coleoidea</taxon>
        <taxon>Octopodiformes</taxon>
        <taxon>Octopoda</taxon>
        <taxon>Incirrata</taxon>
        <taxon>Octopodidae</taxon>
        <taxon>Octopus</taxon>
    </lineage>
</organism>
<dbReference type="SUPFAM" id="SSF46689">
    <property type="entry name" value="Homeodomain-like"/>
    <property type="match status" value="1"/>
</dbReference>
<dbReference type="RefSeq" id="XP_036354846.1">
    <property type="nucleotide sequence ID" value="XM_036498953.1"/>
</dbReference>
<dbReference type="SUPFAM" id="SSF52058">
    <property type="entry name" value="L domain-like"/>
    <property type="match status" value="1"/>
</dbReference>
<dbReference type="KEGG" id="osn:115228494"/>
<dbReference type="PANTHER" id="PTHR45712:SF22">
    <property type="entry name" value="INSULIN-LIKE GROWTH FACTOR-BINDING PROTEIN COMPLEX ACID LABILE SUBUNIT"/>
    <property type="match status" value="1"/>
</dbReference>
<dbReference type="PROSITE" id="PS51450">
    <property type="entry name" value="LRR"/>
    <property type="match status" value="4"/>
</dbReference>
<dbReference type="Gene3D" id="1.10.10.60">
    <property type="entry name" value="Homeodomain-like"/>
    <property type="match status" value="1"/>
</dbReference>
<dbReference type="InterPro" id="IPR032675">
    <property type="entry name" value="LRR_dom_sf"/>
</dbReference>
<evidence type="ECO:0000313" key="3">
    <source>
        <dbReference type="Proteomes" id="UP000515154"/>
    </source>
</evidence>
<dbReference type="PANTHER" id="PTHR45712">
    <property type="entry name" value="AGAP008170-PA"/>
    <property type="match status" value="1"/>
</dbReference>
<dbReference type="AlphaFoldDB" id="A0A7E6EGY6"/>
<evidence type="ECO:0000313" key="4">
    <source>
        <dbReference type="RefSeq" id="XP_036354846.1"/>
    </source>
</evidence>
<keyword evidence="2" id="KW-0677">Repeat</keyword>
<dbReference type="Pfam" id="PF13855">
    <property type="entry name" value="LRR_8"/>
    <property type="match status" value="3"/>
</dbReference>
<proteinExistence type="predicted"/>
<name>A0A7E6EGY6_9MOLL</name>
<dbReference type="InterPro" id="IPR009057">
    <property type="entry name" value="Homeodomain-like_sf"/>
</dbReference>
<dbReference type="InterPro" id="IPR001611">
    <property type="entry name" value="Leu-rich_rpt"/>
</dbReference>
<dbReference type="SMART" id="SM00365">
    <property type="entry name" value="LRR_SD22"/>
    <property type="match status" value="5"/>
</dbReference>
<reference evidence="4" key="1">
    <citation type="submission" date="2025-08" db="UniProtKB">
        <authorList>
            <consortium name="RefSeq"/>
        </authorList>
    </citation>
    <scope>IDENTIFICATION</scope>
</reference>
<evidence type="ECO:0000256" key="1">
    <source>
        <dbReference type="ARBA" id="ARBA00022614"/>
    </source>
</evidence>
<dbReference type="SMART" id="SM00369">
    <property type="entry name" value="LRR_TYP"/>
    <property type="match status" value="8"/>
</dbReference>
<dbReference type="Proteomes" id="UP000515154">
    <property type="component" value="Unplaced"/>
</dbReference>
<keyword evidence="3" id="KW-1185">Reference proteome</keyword>
<dbReference type="InterPro" id="IPR003591">
    <property type="entry name" value="Leu-rich_rpt_typical-subtyp"/>
</dbReference>
<protein>
    <submittedName>
        <fullName evidence="4">LRR receptor-like serine/threonine-protein kinase GHR1</fullName>
    </submittedName>
</protein>